<name>A0A9P7AAB1_9AGAM</name>
<evidence type="ECO:0000313" key="2">
    <source>
        <dbReference type="EMBL" id="KAG1784475.1"/>
    </source>
</evidence>
<dbReference type="OrthoDB" id="2671404at2759"/>
<sequence length="265" mass="28533">MRLERLSTTFKLRLKPCRRGPESTIYPKHWGVDDSWATQPHTDLSYPLPDNDTTKKFSVSSGITGRIMELRDHHVHLLEFLLSNGTRIGNIKDLEVLERISVRYSPLRYSTAGQATSVFEAALIKAVQLAPPSLTLSTRIFNTGSSSATQSMEEVSGLSNPTENGTPEQIVMKKGSLTSPMLLSLRGVKMENGRSDLDAMFKEEVSVASGSEDVPEMAGLGVSLCLGTSLGTGGDALTEFEDAGTPTSMADSSPTRGPGEIDAAL</sequence>
<dbReference type="EMBL" id="JABBWE010000143">
    <property type="protein sequence ID" value="KAG1784475.1"/>
    <property type="molecule type" value="Genomic_DNA"/>
</dbReference>
<gene>
    <name evidence="2" type="ORF">HD556DRAFT_1464102</name>
</gene>
<organism evidence="2 3">
    <name type="scientific">Suillus plorans</name>
    <dbReference type="NCBI Taxonomy" id="116603"/>
    <lineage>
        <taxon>Eukaryota</taxon>
        <taxon>Fungi</taxon>
        <taxon>Dikarya</taxon>
        <taxon>Basidiomycota</taxon>
        <taxon>Agaricomycotina</taxon>
        <taxon>Agaricomycetes</taxon>
        <taxon>Agaricomycetidae</taxon>
        <taxon>Boletales</taxon>
        <taxon>Suillineae</taxon>
        <taxon>Suillaceae</taxon>
        <taxon>Suillus</taxon>
    </lineage>
</organism>
<feature type="region of interest" description="Disordered" evidence="1">
    <location>
        <begin position="236"/>
        <end position="265"/>
    </location>
</feature>
<dbReference type="Proteomes" id="UP000719766">
    <property type="component" value="Unassembled WGS sequence"/>
</dbReference>
<proteinExistence type="predicted"/>
<dbReference type="RefSeq" id="XP_041151960.1">
    <property type="nucleotide sequence ID" value="XM_041308312.1"/>
</dbReference>
<reference evidence="2" key="1">
    <citation type="journal article" date="2020" name="New Phytol.">
        <title>Comparative genomics reveals dynamic genome evolution in host specialist ectomycorrhizal fungi.</title>
        <authorList>
            <person name="Lofgren L.A."/>
            <person name="Nguyen N.H."/>
            <person name="Vilgalys R."/>
            <person name="Ruytinx J."/>
            <person name="Liao H.L."/>
            <person name="Branco S."/>
            <person name="Kuo A."/>
            <person name="LaButti K."/>
            <person name="Lipzen A."/>
            <person name="Andreopoulos W."/>
            <person name="Pangilinan J."/>
            <person name="Riley R."/>
            <person name="Hundley H."/>
            <person name="Na H."/>
            <person name="Barry K."/>
            <person name="Grigoriev I.V."/>
            <person name="Stajich J.E."/>
            <person name="Kennedy P.G."/>
        </authorList>
    </citation>
    <scope>NUCLEOTIDE SEQUENCE</scope>
    <source>
        <strain evidence="2">S12</strain>
    </source>
</reference>
<comment type="caution">
    <text evidence="2">The sequence shown here is derived from an EMBL/GenBank/DDBJ whole genome shotgun (WGS) entry which is preliminary data.</text>
</comment>
<dbReference type="GeneID" id="64602076"/>
<protein>
    <submittedName>
        <fullName evidence="2">Uncharacterized protein</fullName>
    </submittedName>
</protein>
<evidence type="ECO:0000256" key="1">
    <source>
        <dbReference type="SAM" id="MobiDB-lite"/>
    </source>
</evidence>
<accession>A0A9P7AAB1</accession>
<dbReference type="AlphaFoldDB" id="A0A9P7AAB1"/>
<feature type="compositionally biased region" description="Polar residues" evidence="1">
    <location>
        <begin position="245"/>
        <end position="255"/>
    </location>
</feature>
<keyword evidence="3" id="KW-1185">Reference proteome</keyword>
<evidence type="ECO:0000313" key="3">
    <source>
        <dbReference type="Proteomes" id="UP000719766"/>
    </source>
</evidence>